<dbReference type="Pfam" id="PF00270">
    <property type="entry name" value="DEAD"/>
    <property type="match status" value="2"/>
</dbReference>
<dbReference type="GO" id="GO:0005524">
    <property type="term" value="F:ATP binding"/>
    <property type="evidence" value="ECO:0007669"/>
    <property type="project" value="UniProtKB-KW"/>
</dbReference>
<protein>
    <recommendedName>
        <fullName evidence="8">DEAD box protein 1</fullName>
    </recommendedName>
</protein>
<dbReference type="InterPro" id="IPR003877">
    <property type="entry name" value="SPRY_dom"/>
</dbReference>
<evidence type="ECO:0000259" key="11">
    <source>
        <dbReference type="PROSITE" id="PS50188"/>
    </source>
</evidence>
<dbReference type="PANTHER" id="PTHR47959:SF1">
    <property type="entry name" value="ATP-DEPENDENT RNA HELICASE DBPA"/>
    <property type="match status" value="1"/>
</dbReference>
<dbReference type="InterPro" id="IPR013320">
    <property type="entry name" value="ConA-like_dom_sf"/>
</dbReference>
<evidence type="ECO:0000256" key="10">
    <source>
        <dbReference type="RuleBase" id="RU000492"/>
    </source>
</evidence>
<dbReference type="GO" id="GO:0004527">
    <property type="term" value="F:exonuclease activity"/>
    <property type="evidence" value="ECO:0007669"/>
    <property type="project" value="UniProtKB-KW"/>
</dbReference>
<dbReference type="InterPro" id="IPR050079">
    <property type="entry name" value="DEAD_box_RNA_helicase"/>
</dbReference>
<evidence type="ECO:0000313" key="15">
    <source>
        <dbReference type="EMBL" id="KAI3429552.1"/>
    </source>
</evidence>
<dbReference type="InterPro" id="IPR043136">
    <property type="entry name" value="B30.2/SPRY_sf"/>
</dbReference>
<keyword evidence="16" id="KW-1185">Reference proteome</keyword>
<dbReference type="PANTHER" id="PTHR47959">
    <property type="entry name" value="ATP-DEPENDENT RNA HELICASE RHLE-RELATED"/>
    <property type="match status" value="1"/>
</dbReference>
<evidence type="ECO:0000259" key="12">
    <source>
        <dbReference type="PROSITE" id="PS51192"/>
    </source>
</evidence>
<evidence type="ECO:0000256" key="5">
    <source>
        <dbReference type="ARBA" id="ARBA00022806"/>
    </source>
</evidence>
<dbReference type="Pfam" id="PF00622">
    <property type="entry name" value="SPRY"/>
    <property type="match status" value="1"/>
</dbReference>
<evidence type="ECO:0000256" key="3">
    <source>
        <dbReference type="ARBA" id="ARBA00022741"/>
    </source>
</evidence>
<dbReference type="GO" id="GO:0003724">
    <property type="term" value="F:RNA helicase activity"/>
    <property type="evidence" value="ECO:0007669"/>
    <property type="project" value="InterPro"/>
</dbReference>
<dbReference type="PROSITE" id="PS51195">
    <property type="entry name" value="Q_MOTIF"/>
    <property type="match status" value="1"/>
</dbReference>
<evidence type="ECO:0000259" key="13">
    <source>
        <dbReference type="PROSITE" id="PS51194"/>
    </source>
</evidence>
<keyword evidence="7 10" id="KW-0067">ATP-binding</keyword>
<dbReference type="PROSITE" id="PS50188">
    <property type="entry name" value="B302_SPRY"/>
    <property type="match status" value="1"/>
</dbReference>
<dbReference type="InterPro" id="IPR000629">
    <property type="entry name" value="RNA-helicase_DEAD-box_CS"/>
</dbReference>
<dbReference type="Proteomes" id="UP001055712">
    <property type="component" value="Unassembled WGS sequence"/>
</dbReference>
<keyword evidence="2" id="KW-0540">Nuclease</keyword>
<dbReference type="InterPro" id="IPR001870">
    <property type="entry name" value="B30.2/SPRY"/>
</dbReference>
<gene>
    <name evidence="15" type="ORF">D9Q98_005640</name>
</gene>
<dbReference type="CDD" id="cd12873">
    <property type="entry name" value="SPRY_DDX1"/>
    <property type="match status" value="1"/>
</dbReference>
<dbReference type="SMART" id="SM00490">
    <property type="entry name" value="HELICc"/>
    <property type="match status" value="1"/>
</dbReference>
<feature type="domain" description="B30.2/SPRY" evidence="11">
    <location>
        <begin position="78"/>
        <end position="266"/>
    </location>
</feature>
<dbReference type="Gene3D" id="3.40.50.300">
    <property type="entry name" value="P-loop containing nucleotide triphosphate hydrolases"/>
    <property type="match status" value="3"/>
</dbReference>
<feature type="domain" description="DEAD-box RNA helicase Q" evidence="14">
    <location>
        <begin position="2"/>
        <end position="30"/>
    </location>
</feature>
<evidence type="ECO:0000256" key="2">
    <source>
        <dbReference type="ARBA" id="ARBA00022722"/>
    </source>
</evidence>
<reference evidence="15" key="2">
    <citation type="submission" date="2020-11" db="EMBL/GenBank/DDBJ databases">
        <authorList>
            <person name="Cecchin M."/>
            <person name="Marcolungo L."/>
            <person name="Rossato M."/>
            <person name="Girolomoni L."/>
            <person name="Cosentino E."/>
            <person name="Cuine S."/>
            <person name="Li-Beisson Y."/>
            <person name="Delledonne M."/>
            <person name="Ballottari M."/>
        </authorList>
    </citation>
    <scope>NUCLEOTIDE SEQUENCE</scope>
    <source>
        <strain evidence="15">211/11P</strain>
        <tissue evidence="15">Whole cell</tissue>
    </source>
</reference>
<dbReference type="SMART" id="SM00487">
    <property type="entry name" value="DEXDc"/>
    <property type="match status" value="1"/>
</dbReference>
<evidence type="ECO:0000256" key="7">
    <source>
        <dbReference type="ARBA" id="ARBA00022840"/>
    </source>
</evidence>
<organism evidence="15 16">
    <name type="scientific">Chlorella vulgaris</name>
    <name type="common">Green alga</name>
    <dbReference type="NCBI Taxonomy" id="3077"/>
    <lineage>
        <taxon>Eukaryota</taxon>
        <taxon>Viridiplantae</taxon>
        <taxon>Chlorophyta</taxon>
        <taxon>core chlorophytes</taxon>
        <taxon>Trebouxiophyceae</taxon>
        <taxon>Chlorellales</taxon>
        <taxon>Chlorellaceae</taxon>
        <taxon>Chlorella clade</taxon>
        <taxon>Chlorella</taxon>
    </lineage>
</organism>
<dbReference type="InterPro" id="IPR027417">
    <property type="entry name" value="P-loop_NTPase"/>
</dbReference>
<dbReference type="EMBL" id="SIDB01000008">
    <property type="protein sequence ID" value="KAI3429552.1"/>
    <property type="molecule type" value="Genomic_DNA"/>
</dbReference>
<reference evidence="15" key="1">
    <citation type="journal article" date="2019" name="Plant J.">
        <title>Chlorella vulgaris genome assembly and annotation reveals the molecular basis for metabolic acclimation to high light conditions.</title>
        <authorList>
            <person name="Cecchin M."/>
            <person name="Marcolungo L."/>
            <person name="Rossato M."/>
            <person name="Girolomoni L."/>
            <person name="Cosentino E."/>
            <person name="Cuine S."/>
            <person name="Li-Beisson Y."/>
            <person name="Delledonne M."/>
            <person name="Ballottari M."/>
        </authorList>
    </citation>
    <scope>NUCLEOTIDE SEQUENCE</scope>
    <source>
        <strain evidence="15">211/11P</strain>
    </source>
</reference>
<feature type="domain" description="Helicase ATP-binding" evidence="12">
    <location>
        <begin position="224"/>
        <end position="439"/>
    </location>
</feature>
<dbReference type="Pfam" id="PF00271">
    <property type="entry name" value="Helicase_C"/>
    <property type="match status" value="1"/>
</dbReference>
<keyword evidence="6" id="KW-0269">Exonuclease</keyword>
<dbReference type="SUPFAM" id="SSF49899">
    <property type="entry name" value="Concanavalin A-like lectins/glucanases"/>
    <property type="match status" value="1"/>
</dbReference>
<dbReference type="CDD" id="cd18787">
    <property type="entry name" value="SF2_C_DEAD"/>
    <property type="match status" value="1"/>
</dbReference>
<dbReference type="Gene3D" id="2.60.120.920">
    <property type="match status" value="1"/>
</dbReference>
<evidence type="ECO:0000256" key="6">
    <source>
        <dbReference type="ARBA" id="ARBA00022839"/>
    </source>
</evidence>
<dbReference type="SMART" id="SM00449">
    <property type="entry name" value="SPRY"/>
    <property type="match status" value="1"/>
</dbReference>
<dbReference type="SUPFAM" id="SSF52540">
    <property type="entry name" value="P-loop containing nucleoside triphosphate hydrolases"/>
    <property type="match status" value="2"/>
</dbReference>
<dbReference type="InterPro" id="IPR014014">
    <property type="entry name" value="RNA_helicase_DEAD_Q_motif"/>
</dbReference>
<keyword evidence="4 10" id="KW-0378">Hydrolase</keyword>
<dbReference type="InterPro" id="IPR014001">
    <property type="entry name" value="Helicase_ATP-bd"/>
</dbReference>
<dbReference type="InterPro" id="IPR001650">
    <property type="entry name" value="Helicase_C-like"/>
</dbReference>
<sequence>MAAFEEVGVCPELIKAVEKLDWTLPTPIQAEAVPLILGGGDVLAAAETGSGKTAAFALPVLQIVHESLRARQKAALSDFGAASNGQAASNGGDGQTPTASNCSAPIPPCLLNLEDRDDIVAIAAGGLRCQARGEGTWGGCRATRGASGGKVYFEATVADEGLCRVGWATRFASLDLGTDRHGYGYGGTGMKADNKKFESYGEKYGKNDTIGCLLDCDVRTISFTKNGKALGDAFTQLPTISGGAALFPAFSLQNAELQLNFGETAFKHPPPPGFVGLSNAPSTVSWTECVSRSKCKPLAIILEPTKELAEQTHEQVSVFCKHLASPVVRHALVVGGIKASKQMQSIKDGVDIVTATPGRLMELMEDGKLATDQVKFFVLDEADRLVAERGTRDQVLKMFRYFPQTGGGLARLQVLLFSATLHSPEVRALAASICQNPIFVDLKGKNAVPETVDHVLVRCDPQQDLSWLQTDLAVVTDGCHTLDTIGPEQKTPENWSEAVKRLKQRYLKRVIDSFAMNQCLIFCRTNHDCDNVKRFLESFGGGSGQDKDESEKGNSYSCVVLGGAKSAKDRAEALAAFKAGNARFLVCTDLAARGLDIQGLPYVINMTLPEKSEDYIHRVGRVGRQDTMGLAISLVSTVPEKVWYCTDRKNQKPWEKPDAASTRSIEDGGHTTWYKEQQLLQTVEKRLGSPVAALDEDLSLPPDIAARVAGGSGSEVRYGQQRDGGGFSAEVMERVKAMRPAVQMLAQLEVEAQETFFSLKRRWAAVE</sequence>
<evidence type="ECO:0000256" key="9">
    <source>
        <dbReference type="PROSITE-ProRule" id="PRU00552"/>
    </source>
</evidence>
<evidence type="ECO:0000313" key="16">
    <source>
        <dbReference type="Proteomes" id="UP001055712"/>
    </source>
</evidence>
<dbReference type="AlphaFoldDB" id="A0A9D4TME6"/>
<comment type="caution">
    <text evidence="15">The sequence shown here is derived from an EMBL/GenBank/DDBJ whole genome shotgun (WGS) entry which is preliminary data.</text>
</comment>
<accession>A0A9D4TME6</accession>
<proteinExistence type="inferred from homology"/>
<dbReference type="OrthoDB" id="1735at2759"/>
<dbReference type="InterPro" id="IPR011545">
    <property type="entry name" value="DEAD/DEAH_box_helicase_dom"/>
</dbReference>
<evidence type="ECO:0000256" key="8">
    <source>
        <dbReference type="ARBA" id="ARBA00032348"/>
    </source>
</evidence>
<dbReference type="PROSITE" id="PS00039">
    <property type="entry name" value="DEAD_ATP_HELICASE"/>
    <property type="match status" value="1"/>
</dbReference>
<keyword evidence="3 10" id="KW-0547">Nucleotide-binding</keyword>
<dbReference type="PROSITE" id="PS51194">
    <property type="entry name" value="HELICASE_CTER"/>
    <property type="match status" value="1"/>
</dbReference>
<feature type="short sequence motif" description="Q motif" evidence="9">
    <location>
        <begin position="2"/>
        <end position="30"/>
    </location>
</feature>
<comment type="similarity">
    <text evidence="1">Belongs to the DEAD box helicase family. DDX1 subfamily.</text>
</comment>
<dbReference type="GO" id="GO:0005829">
    <property type="term" value="C:cytosol"/>
    <property type="evidence" value="ECO:0007669"/>
    <property type="project" value="TreeGrafter"/>
</dbReference>
<evidence type="ECO:0000256" key="1">
    <source>
        <dbReference type="ARBA" id="ARBA00008765"/>
    </source>
</evidence>
<name>A0A9D4TME6_CHLVU</name>
<dbReference type="PROSITE" id="PS51192">
    <property type="entry name" value="HELICASE_ATP_BIND_1"/>
    <property type="match status" value="1"/>
</dbReference>
<dbReference type="GO" id="GO:0003676">
    <property type="term" value="F:nucleic acid binding"/>
    <property type="evidence" value="ECO:0007669"/>
    <property type="project" value="InterPro"/>
</dbReference>
<keyword evidence="5 10" id="KW-0347">Helicase</keyword>
<evidence type="ECO:0000259" key="14">
    <source>
        <dbReference type="PROSITE" id="PS51195"/>
    </source>
</evidence>
<evidence type="ECO:0000256" key="4">
    <source>
        <dbReference type="ARBA" id="ARBA00022801"/>
    </source>
</evidence>
<feature type="domain" description="Helicase C-terminal" evidence="13">
    <location>
        <begin position="506"/>
        <end position="699"/>
    </location>
</feature>